<keyword evidence="3" id="KW-1185">Reference proteome</keyword>
<name>A0A5N6PPT9_9ASTR</name>
<keyword evidence="1" id="KW-0812">Transmembrane</keyword>
<protein>
    <recommendedName>
        <fullName evidence="4">Rapid ALkalinization Factor</fullName>
    </recommendedName>
</protein>
<sequence>MFSGRTSTSTTILIMMLMMVLVIKNCDGWVAACNDSTAAECRMPVDEEQEFLMDTEEHRRILAGYPPGRLAYKGLDAGNPACASNCGGRYNPSGRKVKNKNYSRRNNGEVGSLHDLMYTTSSY</sequence>
<accession>A0A5N6PPT9</accession>
<dbReference type="OrthoDB" id="1464629at2759"/>
<dbReference type="Proteomes" id="UP000326396">
    <property type="component" value="Linkage Group LG11"/>
</dbReference>
<dbReference type="AlphaFoldDB" id="A0A5N6PPT9"/>
<evidence type="ECO:0000256" key="1">
    <source>
        <dbReference type="SAM" id="Phobius"/>
    </source>
</evidence>
<gene>
    <name evidence="2" type="ORF">E3N88_06814</name>
</gene>
<dbReference type="EMBL" id="SZYD01000003">
    <property type="protein sequence ID" value="KAD6795918.1"/>
    <property type="molecule type" value="Genomic_DNA"/>
</dbReference>
<reference evidence="2 3" key="1">
    <citation type="submission" date="2019-05" db="EMBL/GenBank/DDBJ databases">
        <title>Mikania micrantha, genome provides insights into the molecular mechanism of rapid growth.</title>
        <authorList>
            <person name="Liu B."/>
        </authorList>
    </citation>
    <scope>NUCLEOTIDE SEQUENCE [LARGE SCALE GENOMIC DNA]</scope>
    <source>
        <strain evidence="2">NLD-2019</strain>
        <tissue evidence="2">Leaf</tissue>
    </source>
</reference>
<organism evidence="2 3">
    <name type="scientific">Mikania micrantha</name>
    <name type="common">bitter vine</name>
    <dbReference type="NCBI Taxonomy" id="192012"/>
    <lineage>
        <taxon>Eukaryota</taxon>
        <taxon>Viridiplantae</taxon>
        <taxon>Streptophyta</taxon>
        <taxon>Embryophyta</taxon>
        <taxon>Tracheophyta</taxon>
        <taxon>Spermatophyta</taxon>
        <taxon>Magnoliopsida</taxon>
        <taxon>eudicotyledons</taxon>
        <taxon>Gunneridae</taxon>
        <taxon>Pentapetalae</taxon>
        <taxon>asterids</taxon>
        <taxon>campanulids</taxon>
        <taxon>Asterales</taxon>
        <taxon>Asteraceae</taxon>
        <taxon>Asteroideae</taxon>
        <taxon>Heliantheae alliance</taxon>
        <taxon>Eupatorieae</taxon>
        <taxon>Mikania</taxon>
    </lineage>
</organism>
<evidence type="ECO:0000313" key="2">
    <source>
        <dbReference type="EMBL" id="KAD6795918.1"/>
    </source>
</evidence>
<comment type="caution">
    <text evidence="2">The sequence shown here is derived from an EMBL/GenBank/DDBJ whole genome shotgun (WGS) entry which is preliminary data.</text>
</comment>
<feature type="transmembrane region" description="Helical" evidence="1">
    <location>
        <begin position="12"/>
        <end position="32"/>
    </location>
</feature>
<keyword evidence="1" id="KW-0472">Membrane</keyword>
<proteinExistence type="predicted"/>
<keyword evidence="1" id="KW-1133">Transmembrane helix</keyword>
<evidence type="ECO:0000313" key="3">
    <source>
        <dbReference type="Proteomes" id="UP000326396"/>
    </source>
</evidence>
<evidence type="ECO:0008006" key="4">
    <source>
        <dbReference type="Google" id="ProtNLM"/>
    </source>
</evidence>